<feature type="transmembrane region" description="Helical" evidence="2">
    <location>
        <begin position="23"/>
        <end position="44"/>
    </location>
</feature>
<keyword evidence="4" id="KW-1185">Reference proteome</keyword>
<accession>A0A4U5NGX3</accession>
<sequence>MTHASGPTHSFRSLTPCAVVSKMSSALILLINVMTMLLIGVTTLTTSCKTSSKKATAKVHDKDVLLTKSIDTGTGESGEVSKTPTPPPPKGPPPNVPIAPKRKNDDTLRNVPSLKQEEPSSG</sequence>
<evidence type="ECO:0000313" key="3">
    <source>
        <dbReference type="EMBL" id="TKR81861.1"/>
    </source>
</evidence>
<reference evidence="3 4" key="2">
    <citation type="journal article" date="2019" name="G3 (Bethesda)">
        <title>Hybrid Assembly of the Genome of the Entomopathogenic Nematode Steinernema carpocapsae Identifies the X-Chromosome.</title>
        <authorList>
            <person name="Serra L."/>
            <person name="Macchietto M."/>
            <person name="Macias-Munoz A."/>
            <person name="McGill C.J."/>
            <person name="Rodriguez I.M."/>
            <person name="Rodriguez B."/>
            <person name="Murad R."/>
            <person name="Mortazavi A."/>
        </authorList>
    </citation>
    <scope>NUCLEOTIDE SEQUENCE [LARGE SCALE GENOMIC DNA]</scope>
    <source>
        <strain evidence="3 4">ALL</strain>
    </source>
</reference>
<proteinExistence type="predicted"/>
<keyword evidence="2" id="KW-1133">Transmembrane helix</keyword>
<reference evidence="3 4" key="1">
    <citation type="journal article" date="2015" name="Genome Biol.">
        <title>Comparative genomics of Steinernema reveals deeply conserved gene regulatory networks.</title>
        <authorList>
            <person name="Dillman A.R."/>
            <person name="Macchietto M."/>
            <person name="Porter C.F."/>
            <person name="Rogers A."/>
            <person name="Williams B."/>
            <person name="Antoshechkin I."/>
            <person name="Lee M.M."/>
            <person name="Goodwin Z."/>
            <person name="Lu X."/>
            <person name="Lewis E.E."/>
            <person name="Goodrich-Blair H."/>
            <person name="Stock S.P."/>
            <person name="Adams B.J."/>
            <person name="Sternberg P.W."/>
            <person name="Mortazavi A."/>
        </authorList>
    </citation>
    <scope>NUCLEOTIDE SEQUENCE [LARGE SCALE GENOMIC DNA]</scope>
    <source>
        <strain evidence="3 4">ALL</strain>
    </source>
</reference>
<protein>
    <submittedName>
        <fullName evidence="3">Uncharacterized protein</fullName>
    </submittedName>
</protein>
<keyword evidence="2" id="KW-0472">Membrane</keyword>
<evidence type="ECO:0000313" key="4">
    <source>
        <dbReference type="Proteomes" id="UP000298663"/>
    </source>
</evidence>
<evidence type="ECO:0000256" key="1">
    <source>
        <dbReference type="SAM" id="MobiDB-lite"/>
    </source>
</evidence>
<feature type="compositionally biased region" description="Pro residues" evidence="1">
    <location>
        <begin position="84"/>
        <end position="97"/>
    </location>
</feature>
<gene>
    <name evidence="3" type="ORF">L596_015666</name>
</gene>
<comment type="caution">
    <text evidence="3">The sequence shown here is derived from an EMBL/GenBank/DDBJ whole genome shotgun (WGS) entry which is preliminary data.</text>
</comment>
<keyword evidence="2" id="KW-0812">Transmembrane</keyword>
<dbReference type="EMBL" id="AZBU02000004">
    <property type="protein sequence ID" value="TKR81861.1"/>
    <property type="molecule type" value="Genomic_DNA"/>
</dbReference>
<dbReference type="AlphaFoldDB" id="A0A4U5NGX3"/>
<dbReference type="Proteomes" id="UP000298663">
    <property type="component" value="Unassembled WGS sequence"/>
</dbReference>
<name>A0A4U5NGX3_STECR</name>
<evidence type="ECO:0000256" key="2">
    <source>
        <dbReference type="SAM" id="Phobius"/>
    </source>
</evidence>
<organism evidence="3 4">
    <name type="scientific">Steinernema carpocapsae</name>
    <name type="common">Entomopathogenic nematode</name>
    <dbReference type="NCBI Taxonomy" id="34508"/>
    <lineage>
        <taxon>Eukaryota</taxon>
        <taxon>Metazoa</taxon>
        <taxon>Ecdysozoa</taxon>
        <taxon>Nematoda</taxon>
        <taxon>Chromadorea</taxon>
        <taxon>Rhabditida</taxon>
        <taxon>Tylenchina</taxon>
        <taxon>Panagrolaimomorpha</taxon>
        <taxon>Strongyloidoidea</taxon>
        <taxon>Steinernematidae</taxon>
        <taxon>Steinernema</taxon>
    </lineage>
</organism>
<feature type="region of interest" description="Disordered" evidence="1">
    <location>
        <begin position="67"/>
        <end position="122"/>
    </location>
</feature>